<name>C6X7V5_METGS</name>
<dbReference type="Proteomes" id="UP000002743">
    <property type="component" value="Chromosome"/>
</dbReference>
<keyword evidence="2" id="KW-1133">Transmembrane helix</keyword>
<accession>C6X7V5</accession>
<dbReference type="HOGENOM" id="CLU_959118_0_0_4"/>
<gene>
    <name evidence="3" type="ordered locus">Msip34_2040</name>
</gene>
<sequence length="290" mass="34430">MTELNKVSLDKEKELTFIDKIMNDEVFDEKIREELINTKTNEEFVEVLIKHNPTTNFDVFMDDYKRWANNPTSDLRQLTYISKFRNMLGCFIYGTPESQNMPFYFYYSSQDKVRSAPYHFDPNFKQFNKYRLFVNRYTRFFRQRMTNTLSIGLIIFGIVMGFVLKPFIIEVKDQIQIVKDVGKIREDGETRLEEAKARVEKAKSENLEKAKLLKTQYENGELTAEEFNKKALEIKNLDIKYTTLIKKQKIITEADIDISIALRKKKDSDFIESIRKEKEEALKKYETKGE</sequence>
<dbReference type="STRING" id="582744.Msip34_2040"/>
<dbReference type="EMBL" id="CP001674">
    <property type="protein sequence ID" value="ACT51282.1"/>
    <property type="molecule type" value="Genomic_DNA"/>
</dbReference>
<evidence type="ECO:0000256" key="1">
    <source>
        <dbReference type="SAM" id="Coils"/>
    </source>
</evidence>
<keyword evidence="4" id="KW-1185">Reference proteome</keyword>
<evidence type="ECO:0000313" key="4">
    <source>
        <dbReference type="Proteomes" id="UP000002743"/>
    </source>
</evidence>
<dbReference type="RefSeq" id="WP_015830629.1">
    <property type="nucleotide sequence ID" value="NC_012969.1"/>
</dbReference>
<dbReference type="KEGG" id="mei:Msip34_2040"/>
<evidence type="ECO:0000313" key="3">
    <source>
        <dbReference type="EMBL" id="ACT51282.1"/>
    </source>
</evidence>
<reference evidence="3 4" key="2">
    <citation type="journal article" date="2011" name="J. Bacteriol.">
        <title>Genomes of three methylotrophs from a single niche uncover genetic and metabolic divergence of Methylophilaceae.</title>
        <authorList>
            <person name="Lapidus A."/>
            <person name="Clum A."/>
            <person name="Labutti K."/>
            <person name="Kaluzhnaya M.G."/>
            <person name="Lim S."/>
            <person name="Beck D.A."/>
            <person name="Glavina Del Rio T."/>
            <person name="Nolan M."/>
            <person name="Mavromatis K."/>
            <person name="Huntemann M."/>
            <person name="Lucas S."/>
            <person name="Lidstrom M.E."/>
            <person name="Ivanova N."/>
            <person name="Chistoserdova L."/>
        </authorList>
    </citation>
    <scope>NUCLEOTIDE SEQUENCE [LARGE SCALE GENOMIC DNA]</scope>
    <source>
        <strain evidence="3 4">SIP3-4</strain>
    </source>
</reference>
<protein>
    <submittedName>
        <fullName evidence="3">Uncharacterized protein</fullName>
    </submittedName>
</protein>
<keyword evidence="2" id="KW-0812">Transmembrane</keyword>
<dbReference type="AlphaFoldDB" id="C6X7V5"/>
<feature type="transmembrane region" description="Helical" evidence="2">
    <location>
        <begin position="149"/>
        <end position="169"/>
    </location>
</feature>
<reference evidence="4" key="1">
    <citation type="submission" date="2009-07" db="EMBL/GenBank/DDBJ databases">
        <title>Complete sequence of chromosome of Methylovorus sp. SIP3-4.</title>
        <authorList>
            <person name="Lucas S."/>
            <person name="Copeland A."/>
            <person name="Lapidus A."/>
            <person name="Glavina del Rio T."/>
            <person name="Tice H."/>
            <person name="Bruce D."/>
            <person name="Goodwin L."/>
            <person name="Pitluck S."/>
            <person name="Clum A."/>
            <person name="Larimer F."/>
            <person name="Land M."/>
            <person name="Hauser L."/>
            <person name="Kyrpides N."/>
            <person name="Mikhailova N."/>
            <person name="Kayluzhnaya M."/>
            <person name="Chistoserdova L."/>
        </authorList>
    </citation>
    <scope>NUCLEOTIDE SEQUENCE [LARGE SCALE GENOMIC DNA]</scope>
    <source>
        <strain evidence="4">SIP3-4</strain>
    </source>
</reference>
<keyword evidence="2" id="KW-0472">Membrane</keyword>
<feature type="coiled-coil region" evidence="1">
    <location>
        <begin position="185"/>
        <end position="212"/>
    </location>
</feature>
<organism evidence="3 4">
    <name type="scientific">Methylovorus glucosotrophus (strain SIP3-4)</name>
    <dbReference type="NCBI Taxonomy" id="582744"/>
    <lineage>
        <taxon>Bacteria</taxon>
        <taxon>Pseudomonadati</taxon>
        <taxon>Pseudomonadota</taxon>
        <taxon>Betaproteobacteria</taxon>
        <taxon>Nitrosomonadales</taxon>
        <taxon>Methylophilaceae</taxon>
        <taxon>Methylovorus</taxon>
    </lineage>
</organism>
<evidence type="ECO:0000256" key="2">
    <source>
        <dbReference type="SAM" id="Phobius"/>
    </source>
</evidence>
<proteinExistence type="predicted"/>
<keyword evidence="1" id="KW-0175">Coiled coil</keyword>
<dbReference type="OrthoDB" id="9998117at2"/>